<dbReference type="Pfam" id="PF13905">
    <property type="entry name" value="Thioredoxin_8"/>
    <property type="match status" value="1"/>
</dbReference>
<accession>A0A0F8YXA1</accession>
<evidence type="ECO:0000259" key="1">
    <source>
        <dbReference type="PROSITE" id="PS51352"/>
    </source>
</evidence>
<feature type="non-terminal residue" evidence="2">
    <location>
        <position position="304"/>
    </location>
</feature>
<organism evidence="2">
    <name type="scientific">marine sediment metagenome</name>
    <dbReference type="NCBI Taxonomy" id="412755"/>
    <lineage>
        <taxon>unclassified sequences</taxon>
        <taxon>metagenomes</taxon>
        <taxon>ecological metagenomes</taxon>
    </lineage>
</organism>
<dbReference type="Gene3D" id="3.40.30.10">
    <property type="entry name" value="Glutaredoxin"/>
    <property type="match status" value="1"/>
</dbReference>
<gene>
    <name evidence="2" type="ORF">LCGC14_2843350</name>
</gene>
<comment type="caution">
    <text evidence="2">The sequence shown here is derived from an EMBL/GenBank/DDBJ whole genome shotgun (WGS) entry which is preliminary data.</text>
</comment>
<reference evidence="2" key="1">
    <citation type="journal article" date="2015" name="Nature">
        <title>Complex archaea that bridge the gap between prokaryotes and eukaryotes.</title>
        <authorList>
            <person name="Spang A."/>
            <person name="Saw J.H."/>
            <person name="Jorgensen S.L."/>
            <person name="Zaremba-Niedzwiedzka K."/>
            <person name="Martijn J."/>
            <person name="Lind A.E."/>
            <person name="van Eijk R."/>
            <person name="Schleper C."/>
            <person name="Guy L."/>
            <person name="Ettema T.J."/>
        </authorList>
    </citation>
    <scope>NUCLEOTIDE SEQUENCE</scope>
</reference>
<dbReference type="PROSITE" id="PS51352">
    <property type="entry name" value="THIOREDOXIN_2"/>
    <property type="match status" value="1"/>
</dbReference>
<dbReference type="SUPFAM" id="SSF52833">
    <property type="entry name" value="Thioredoxin-like"/>
    <property type="match status" value="1"/>
</dbReference>
<dbReference type="PANTHER" id="PTHR42852:SF13">
    <property type="entry name" value="PROTEIN DIPZ"/>
    <property type="match status" value="1"/>
</dbReference>
<dbReference type="EMBL" id="LAZR01054481">
    <property type="protein sequence ID" value="KKK78460.1"/>
    <property type="molecule type" value="Genomic_DNA"/>
</dbReference>
<evidence type="ECO:0000313" key="2">
    <source>
        <dbReference type="EMBL" id="KKK78460.1"/>
    </source>
</evidence>
<feature type="domain" description="Thioredoxin" evidence="1">
    <location>
        <begin position="135"/>
        <end position="304"/>
    </location>
</feature>
<dbReference type="PANTHER" id="PTHR42852">
    <property type="entry name" value="THIOL:DISULFIDE INTERCHANGE PROTEIN DSBE"/>
    <property type="match status" value="1"/>
</dbReference>
<proteinExistence type="predicted"/>
<dbReference type="CDD" id="cd02966">
    <property type="entry name" value="TlpA_like_family"/>
    <property type="match status" value="1"/>
</dbReference>
<dbReference type="InterPro" id="IPR050553">
    <property type="entry name" value="Thioredoxin_ResA/DsbE_sf"/>
</dbReference>
<dbReference type="InterPro" id="IPR012336">
    <property type="entry name" value="Thioredoxin-like_fold"/>
</dbReference>
<dbReference type="InterPro" id="IPR013766">
    <property type="entry name" value="Thioredoxin_domain"/>
</dbReference>
<protein>
    <recommendedName>
        <fullName evidence="1">Thioredoxin domain-containing protein</fullName>
    </recommendedName>
</protein>
<dbReference type="AlphaFoldDB" id="A0A0F8YXA1"/>
<sequence>MSEACKRVGVFALIALAGWAQAAGAQDAGKEPIDALTLATEIQKYVLELPALEAKATPKQLARAVEAGKLFDKAHRRRDELEASIQTLLGHLGVRAGYFTGDARVLLAGAKLLWKHTDKAQPATGEASLLAWACILAGDPKPAIEALRHLAAKGSDPKVALWAKGLMPVVMRCHKPVRLSFKLLDGKEIRSAQLHGRVVVLDFWASYADPYKLVLPGIVQFYEQRRKDKLFVMVGLSWDNTPGAAKRGIRKFGQRWPQGRDKGLGKKLGLEGIPQMVVLSADGRIIFQGHPVAIDRIKWVVDFA</sequence>
<name>A0A0F8YXA1_9ZZZZ</name>
<dbReference type="InterPro" id="IPR036249">
    <property type="entry name" value="Thioredoxin-like_sf"/>
</dbReference>